<dbReference type="PANTHER" id="PTHR33608">
    <property type="entry name" value="BLL2464 PROTEIN"/>
    <property type="match status" value="1"/>
</dbReference>
<accession>A0A6J4V467</accession>
<dbReference type="AlphaFoldDB" id="A0A6J4V467"/>
<protein>
    <recommendedName>
        <fullName evidence="1">DUF58 domain-containing protein</fullName>
    </recommendedName>
</protein>
<dbReference type="Pfam" id="PF01882">
    <property type="entry name" value="DUF58"/>
    <property type="match status" value="1"/>
</dbReference>
<dbReference type="InterPro" id="IPR002881">
    <property type="entry name" value="DUF58"/>
</dbReference>
<name>A0A6J4V467_9DEIN</name>
<evidence type="ECO:0000313" key="2">
    <source>
        <dbReference type="EMBL" id="CAA9568555.1"/>
    </source>
</evidence>
<sequence length="299" mass="32598">MPREFKGVTQAAPVLTLSPPTRALLSRYALAPRVLNAFSGERLTREAGGSLEFFDVRPYGAGDELRYVDWKAYARTGKLVTRLFQAERTSALHVLLDSSPSMAVGGKLAAAQRVAAMLTYTAQGMRTQVHRFGGATSLRGGQRRQLPELWRFIGETPEGAAVSPVAALQSFAASTSYAAGMVVVVSDLFDEAALRPALVALRARRLDVCFVQLMSVADLEPEGGRLELRDSETGETLEVGPDEVRLYREAVRAFLGRTRAAVLQAGFRYQLARVEETPLEAQEAQLIAGLYKAGILVRR</sequence>
<evidence type="ECO:0000259" key="1">
    <source>
        <dbReference type="Pfam" id="PF01882"/>
    </source>
</evidence>
<reference evidence="2" key="1">
    <citation type="submission" date="2020-02" db="EMBL/GenBank/DDBJ databases">
        <authorList>
            <person name="Meier V. D."/>
        </authorList>
    </citation>
    <scope>NUCLEOTIDE SEQUENCE</scope>
    <source>
        <strain evidence="2">AVDCRST_MAG86</strain>
    </source>
</reference>
<organism evidence="2">
    <name type="scientific">uncultured Truepera sp</name>
    <dbReference type="NCBI Taxonomy" id="543023"/>
    <lineage>
        <taxon>Bacteria</taxon>
        <taxon>Thermotogati</taxon>
        <taxon>Deinococcota</taxon>
        <taxon>Deinococci</taxon>
        <taxon>Trueperales</taxon>
        <taxon>Trueperaceae</taxon>
        <taxon>Truepera</taxon>
        <taxon>environmental samples</taxon>
    </lineage>
</organism>
<dbReference type="PANTHER" id="PTHR33608:SF7">
    <property type="entry name" value="DUF58 DOMAIN-CONTAINING PROTEIN"/>
    <property type="match status" value="1"/>
</dbReference>
<proteinExistence type="predicted"/>
<feature type="domain" description="DUF58" evidence="1">
    <location>
        <begin position="55"/>
        <end position="245"/>
    </location>
</feature>
<dbReference type="EMBL" id="CADCWP010000098">
    <property type="protein sequence ID" value="CAA9568555.1"/>
    <property type="molecule type" value="Genomic_DNA"/>
</dbReference>
<gene>
    <name evidence="2" type="ORF">AVDCRST_MAG86-1313</name>
</gene>